<evidence type="ECO:0000256" key="1">
    <source>
        <dbReference type="SAM" id="MobiDB-lite"/>
    </source>
</evidence>
<keyword evidence="3" id="KW-0547">Nucleotide-binding</keyword>
<dbReference type="Proteomes" id="UP000268350">
    <property type="component" value="Unassembled WGS sequence"/>
</dbReference>
<feature type="region of interest" description="Disordered" evidence="1">
    <location>
        <begin position="783"/>
        <end position="955"/>
    </location>
</feature>
<feature type="region of interest" description="Disordered" evidence="1">
    <location>
        <begin position="589"/>
        <end position="694"/>
    </location>
</feature>
<dbReference type="OMA" id="MNMGAQV"/>
<keyword evidence="2" id="KW-0732">Signal</keyword>
<dbReference type="STRING" id="7266.A0A3B0JVF4"/>
<feature type="compositionally biased region" description="Acidic residues" evidence="1">
    <location>
        <begin position="860"/>
        <end position="877"/>
    </location>
</feature>
<name>A0A3B0JVF4_DROGU</name>
<proteinExistence type="predicted"/>
<protein>
    <submittedName>
        <fullName evidence="3">Blast:ATP-dependent RNA helicase glh-2</fullName>
    </submittedName>
</protein>
<keyword evidence="3" id="KW-0347">Helicase</keyword>
<feature type="compositionally biased region" description="Basic residues" evidence="1">
    <location>
        <begin position="932"/>
        <end position="955"/>
    </location>
</feature>
<feature type="region of interest" description="Disordered" evidence="1">
    <location>
        <begin position="126"/>
        <end position="154"/>
    </location>
</feature>
<feature type="signal peptide" evidence="2">
    <location>
        <begin position="1"/>
        <end position="25"/>
    </location>
</feature>
<keyword evidence="3" id="KW-0378">Hydrolase</keyword>
<feature type="region of interest" description="Disordered" evidence="1">
    <location>
        <begin position="275"/>
        <end position="316"/>
    </location>
</feature>
<feature type="compositionally biased region" description="Low complexity" evidence="1">
    <location>
        <begin position="139"/>
        <end position="154"/>
    </location>
</feature>
<feature type="compositionally biased region" description="Low complexity" evidence="1">
    <location>
        <begin position="835"/>
        <end position="851"/>
    </location>
</feature>
<dbReference type="AlphaFoldDB" id="A0A3B0JVF4"/>
<dbReference type="EMBL" id="OUUW01000010">
    <property type="protein sequence ID" value="SPP86075.1"/>
    <property type="molecule type" value="Genomic_DNA"/>
</dbReference>
<reference evidence="4" key="1">
    <citation type="submission" date="2018-01" db="EMBL/GenBank/DDBJ databases">
        <authorList>
            <person name="Alioto T."/>
            <person name="Alioto T."/>
        </authorList>
    </citation>
    <scope>NUCLEOTIDE SEQUENCE [LARGE SCALE GENOMIC DNA]</scope>
</reference>
<feature type="compositionally biased region" description="Basic and acidic residues" evidence="1">
    <location>
        <begin position="905"/>
        <end position="921"/>
    </location>
</feature>
<dbReference type="GO" id="GO:0004386">
    <property type="term" value="F:helicase activity"/>
    <property type="evidence" value="ECO:0007669"/>
    <property type="project" value="UniProtKB-KW"/>
</dbReference>
<keyword evidence="3" id="KW-0067">ATP-binding</keyword>
<feature type="region of interest" description="Disordered" evidence="1">
    <location>
        <begin position="169"/>
        <end position="253"/>
    </location>
</feature>
<keyword evidence="4" id="KW-1185">Reference proteome</keyword>
<feature type="compositionally biased region" description="Low complexity" evidence="1">
    <location>
        <begin position="203"/>
        <end position="225"/>
    </location>
</feature>
<feature type="compositionally biased region" description="Polar residues" evidence="1">
    <location>
        <begin position="226"/>
        <end position="240"/>
    </location>
</feature>
<evidence type="ECO:0000313" key="3">
    <source>
        <dbReference type="EMBL" id="SPP86075.1"/>
    </source>
</evidence>
<sequence>MDRYSHHGKTLLWLWLVFGLHGVWAAEERTIRLPAVEVSAETEAQNAAVTFPVTQKKELPHHRSKRTLTTICVEIKPSGPLEEPYYMCKGENFGDENKQSCVEFKPGGAHGELYYMCKGNDFAGGTGQAEQPAPHEFPYPKQTPAAAAPTYQPQAAPVAHTFPSFPVFGGGLFPGQQQYEEPRRETPATTYQKQRPQQEEFPKPQQQPQNAPQQQLQYAQRPPQQSFNARQQPHNPQQQFGYPGGSVAPPAAASAAQSYGLPAVLRPNPGSPSALQYGGNAGAGPTATPTAYNSAAAPKSAPATKAAQAQGQQYKTPPVVGGRHQPGLNADVLGVPRVGFQPEEFRQHYRGGMPEPPMQQRQQQDLAEPQMVWLPPAPVGDPHDDPVMRSFYSSLAPQQIEGLAAGPTVGAAAQRAPLRTPQLERVQSMRPAEPSEPLVGQSYQPFYGQAAEPQTPPTLPPPPPAYARPELPPSNLESAPTAYNSYCNGCNSPIVPRQCPADTGVSFSTVCPSFQPVIIAMPCYDQQPTHYLALPNRVASSCGNEMPGPSPYGSSYGVNQQVASPYGMGSAYGANQQVGSPFGAHQQVGSPFGANQQSASPFGANQQVGSPFGANQQVGSPFGANQQGGSPFGANQQVGSPFGANQQGGSPFGANQQVGSPFGAQQQGGSPFGANQQVGSPFGAQQQGGSPFGANQQVGSPFVANQQVGSPFGSTPQVGNPFGMAPQMTNNPNPGFNMNMGAQVGSPFGLAGPQVGAGFGLGLNPFGPFGGLNPFNPFNRILGAGAPTTPQPHKNGFQRIFQFDSSTPPPTTTEAPPVGSTLQQSTEKSGKLNFSSSTPTAAPSTASSEPSLGAALSATAEEDEHEEEEDEEEDEDHVESTPAASSEADASVGASLESIPLGKLTAKDLMNKAEESLKSDEQGNTESSLKAEKRKRHNSRLNKGINQKRKYLQQL</sequence>
<dbReference type="OrthoDB" id="8070518at2759"/>
<evidence type="ECO:0000256" key="2">
    <source>
        <dbReference type="SAM" id="SignalP"/>
    </source>
</evidence>
<organism evidence="3 4">
    <name type="scientific">Drosophila guanche</name>
    <name type="common">Fruit fly</name>
    <dbReference type="NCBI Taxonomy" id="7266"/>
    <lineage>
        <taxon>Eukaryota</taxon>
        <taxon>Metazoa</taxon>
        <taxon>Ecdysozoa</taxon>
        <taxon>Arthropoda</taxon>
        <taxon>Hexapoda</taxon>
        <taxon>Insecta</taxon>
        <taxon>Pterygota</taxon>
        <taxon>Neoptera</taxon>
        <taxon>Endopterygota</taxon>
        <taxon>Diptera</taxon>
        <taxon>Brachycera</taxon>
        <taxon>Muscomorpha</taxon>
        <taxon>Ephydroidea</taxon>
        <taxon>Drosophilidae</taxon>
        <taxon>Drosophila</taxon>
        <taxon>Sophophora</taxon>
    </lineage>
</organism>
<feature type="compositionally biased region" description="Pro residues" evidence="1">
    <location>
        <begin position="454"/>
        <end position="472"/>
    </location>
</feature>
<accession>A0A3B0JVF4</accession>
<evidence type="ECO:0000313" key="4">
    <source>
        <dbReference type="Proteomes" id="UP000268350"/>
    </source>
</evidence>
<feature type="chain" id="PRO_5017266105" evidence="2">
    <location>
        <begin position="26"/>
        <end position="955"/>
    </location>
</feature>
<feature type="region of interest" description="Disordered" evidence="1">
    <location>
        <begin position="448"/>
        <end position="477"/>
    </location>
</feature>
<gene>
    <name evidence="3" type="ORF">DGUA_6G004692</name>
</gene>
<feature type="compositionally biased region" description="Low complexity" evidence="1">
    <location>
        <begin position="283"/>
        <end position="314"/>
    </location>
</feature>